<protein>
    <recommendedName>
        <fullName evidence="4">Eukaryotic translation initiation factor 3 subunit L</fullName>
        <shortName evidence="4">eIF3l</shortName>
    </recommendedName>
</protein>
<evidence type="ECO:0000313" key="7">
    <source>
        <dbReference type="Proteomes" id="UP000801492"/>
    </source>
</evidence>
<evidence type="ECO:0000256" key="1">
    <source>
        <dbReference type="ARBA" id="ARBA00022490"/>
    </source>
</evidence>
<comment type="subcellular location">
    <subcellularLocation>
        <location evidence="4">Cytoplasm</location>
    </subcellularLocation>
</comment>
<proteinExistence type="inferred from homology"/>
<organism evidence="6 7">
    <name type="scientific">Ignelater luminosus</name>
    <name type="common">Cucubano</name>
    <name type="synonym">Pyrophorus luminosus</name>
    <dbReference type="NCBI Taxonomy" id="2038154"/>
    <lineage>
        <taxon>Eukaryota</taxon>
        <taxon>Metazoa</taxon>
        <taxon>Ecdysozoa</taxon>
        <taxon>Arthropoda</taxon>
        <taxon>Hexapoda</taxon>
        <taxon>Insecta</taxon>
        <taxon>Pterygota</taxon>
        <taxon>Neoptera</taxon>
        <taxon>Endopterygota</taxon>
        <taxon>Coleoptera</taxon>
        <taxon>Polyphaga</taxon>
        <taxon>Elateriformia</taxon>
        <taxon>Elateroidea</taxon>
        <taxon>Elateridae</taxon>
        <taxon>Agrypninae</taxon>
        <taxon>Pyrophorini</taxon>
        <taxon>Ignelater</taxon>
    </lineage>
</organism>
<keyword evidence="7" id="KW-1185">Reference proteome</keyword>
<evidence type="ECO:0000259" key="5">
    <source>
        <dbReference type="PROSITE" id="PS50250"/>
    </source>
</evidence>
<keyword evidence="1 4" id="KW-0963">Cytoplasm</keyword>
<dbReference type="Pfam" id="PF10255">
    <property type="entry name" value="Paf67"/>
    <property type="match status" value="1"/>
</dbReference>
<gene>
    <name evidence="6" type="ORF">ILUMI_26056</name>
</gene>
<dbReference type="SUPFAM" id="SSF48452">
    <property type="entry name" value="TPR-like"/>
    <property type="match status" value="1"/>
</dbReference>
<evidence type="ECO:0000256" key="3">
    <source>
        <dbReference type="ARBA" id="ARBA00022917"/>
    </source>
</evidence>
<dbReference type="GO" id="GO:0016282">
    <property type="term" value="C:eukaryotic 43S preinitiation complex"/>
    <property type="evidence" value="ECO:0007669"/>
    <property type="project" value="UniProtKB-UniRule"/>
</dbReference>
<dbReference type="PANTHER" id="PTHR13242">
    <property type="entry name" value="EUKARYOTIC TRANSLATION INITIATION FACTOR 3"/>
    <property type="match status" value="1"/>
</dbReference>
<dbReference type="GO" id="GO:0005852">
    <property type="term" value="C:eukaryotic translation initiation factor 3 complex"/>
    <property type="evidence" value="ECO:0007669"/>
    <property type="project" value="UniProtKB-UniRule"/>
</dbReference>
<dbReference type="EMBL" id="VTPC01091025">
    <property type="protein sequence ID" value="KAF2880121.1"/>
    <property type="molecule type" value="Genomic_DNA"/>
</dbReference>
<dbReference type="Proteomes" id="UP000801492">
    <property type="component" value="Unassembled WGS sequence"/>
</dbReference>
<keyword evidence="2 4" id="KW-0396">Initiation factor</keyword>
<dbReference type="PROSITE" id="PS50250">
    <property type="entry name" value="PCI"/>
    <property type="match status" value="1"/>
</dbReference>
<dbReference type="InterPro" id="IPR011990">
    <property type="entry name" value="TPR-like_helical_dom_sf"/>
</dbReference>
<dbReference type="AlphaFoldDB" id="A0A8K0C7A2"/>
<accession>A0A8K0C7A2</accession>
<comment type="similarity">
    <text evidence="4">Belongs to the eIF-3 subunit L family.</text>
</comment>
<dbReference type="GO" id="GO:0001732">
    <property type="term" value="P:formation of cytoplasmic translation initiation complex"/>
    <property type="evidence" value="ECO:0007669"/>
    <property type="project" value="UniProtKB-UniRule"/>
</dbReference>
<reference evidence="6" key="1">
    <citation type="submission" date="2019-08" db="EMBL/GenBank/DDBJ databases">
        <title>The genome of the North American firefly Photinus pyralis.</title>
        <authorList>
            <consortium name="Photinus pyralis genome working group"/>
            <person name="Fallon T.R."/>
            <person name="Sander Lower S.E."/>
            <person name="Weng J.-K."/>
        </authorList>
    </citation>
    <scope>NUCLEOTIDE SEQUENCE</scope>
    <source>
        <strain evidence="6">TRF0915ILg1</strain>
        <tissue evidence="6">Whole body</tissue>
    </source>
</reference>
<dbReference type="GO" id="GO:0003743">
    <property type="term" value="F:translation initiation factor activity"/>
    <property type="evidence" value="ECO:0007669"/>
    <property type="project" value="UniProtKB-UniRule"/>
</dbReference>
<evidence type="ECO:0000313" key="6">
    <source>
        <dbReference type="EMBL" id="KAF2880121.1"/>
    </source>
</evidence>
<dbReference type="PANTHER" id="PTHR13242:SF0">
    <property type="entry name" value="EUKARYOTIC TRANSLATION INITIATION FACTOR 3 SUBUNIT L"/>
    <property type="match status" value="1"/>
</dbReference>
<dbReference type="InterPro" id="IPR019382">
    <property type="entry name" value="eIF3l"/>
</dbReference>
<sequence>MYANEEYEQSYGRDYEYGNYETEYGAHTGDPNLDSEYNRQYFKMPELVQKFLQYFRNAVSEGSIFELQNLYEASWPKLTEDFFEKRPWPEEAEVAALVENDPVFMILYKELYFRHIYARIQGGPTLEQRFNSFFNYCDLFNYILSEEEPVPLELPDLWLWELVDEFVYQFQSFAQYRARLQKKTAQELETLNSHNKVWNVLCVLNVLHSLVDKSNIKQQLEVYASGGDPDSVAGEFGRHSLYKMLGYFSLVGLLRLHSLLGDYYQAIKVLENIEIHKKSQYAHVPACQISTSYYVGFAYMMMRRYSDAIRTFSSILLYIQRTKQLFATKSYQHDQINKQTDQMYHLLAICLVLHPQCIDESIQQTLREKNYHEKMYKMQYGDLQEFENCFVYACPKFLSPCPPAVDAIPDDYSKEAIRHQTSVFMDEVQQQRMLPTIRSYLKLYTTLPISKLATFMAQNQRNNEGKRDLDKEIQVLIIHLLCFKHKMKNIVWSKGPSGLEGKFQSGSELDFYIDNDMIHIADTKVAHRYGDFFIRKILKFEDLNRKLHHIKM</sequence>
<comment type="function">
    <text evidence="4">Component of the eukaryotic translation initiation factor 3 (eIF-3) complex, which is involved in protein synthesis of a specialized repertoire of mRNAs and, together with other initiation factors, stimulates binding of mRNA and methionyl-tRNAi to the 40S ribosome. The eIF-3 complex specifically targets and initiates translation of a subset of mRNAs involved in cell proliferation.</text>
</comment>
<dbReference type="InterPro" id="IPR000717">
    <property type="entry name" value="PCI_dom"/>
</dbReference>
<dbReference type="GO" id="GO:0033290">
    <property type="term" value="C:eukaryotic 48S preinitiation complex"/>
    <property type="evidence" value="ECO:0007669"/>
    <property type="project" value="UniProtKB-UniRule"/>
</dbReference>
<comment type="subunit">
    <text evidence="4">Component of the eukaryotic translation initiation factor 3 (eIF-3) complex.</text>
</comment>
<name>A0A8K0C7A2_IGNLU</name>
<feature type="domain" description="PCI" evidence="5">
    <location>
        <begin position="311"/>
        <end position="527"/>
    </location>
</feature>
<dbReference type="HAMAP" id="MF_03011">
    <property type="entry name" value="eIF3l"/>
    <property type="match status" value="1"/>
</dbReference>
<dbReference type="OrthoDB" id="15082at2759"/>
<evidence type="ECO:0000256" key="4">
    <source>
        <dbReference type="HAMAP-Rule" id="MF_03011"/>
    </source>
</evidence>
<comment type="caution">
    <text evidence="6">The sequence shown here is derived from an EMBL/GenBank/DDBJ whole genome shotgun (WGS) entry which is preliminary data.</text>
</comment>
<evidence type="ECO:0000256" key="2">
    <source>
        <dbReference type="ARBA" id="ARBA00022540"/>
    </source>
</evidence>
<keyword evidence="3 4" id="KW-0648">Protein biosynthesis</keyword>